<evidence type="ECO:0000256" key="8">
    <source>
        <dbReference type="SAM" id="MobiDB-lite"/>
    </source>
</evidence>
<evidence type="ECO:0000256" key="5">
    <source>
        <dbReference type="ARBA" id="ARBA00023187"/>
    </source>
</evidence>
<evidence type="ECO:0000256" key="1">
    <source>
        <dbReference type="ARBA" id="ARBA00004123"/>
    </source>
</evidence>
<sequence>MEKVFEERRGLKLHHCGTPLLQFSYTHWKEKPDDSRDVIYLATMSDDEVEKFEITDYDIENEFNINRPRRRPTKHQQIYGIWADESDGEEEIRPAFRTRQPKNYSMHIGFVAGGVQQSGKKNENNVDKKESDESENEGPSTSFKLKNSSSDSEPESFPRSGFGSQRGSTNATVTEITGDIAGLRSKRGQTNSAFVNQGVGNWEKHTKGIGAKLLLQMGFQPGKGLGKDLQGISTPVEAHLRKGRGAIGAYGPEKAPTIAPKKEIGNEKIDTDDFEDKSKWKKDMTTKKTRYYYRSVDDVIEKGKRPGAYRNCGSASELSKVKVIDMTGPQQRVLSGYHALSGLKAPPGVERFEDVVHKKCVNFALPEIQHNLDILVDMCEQDIIRIDRNSRYNQDRLVALKQDEVTLRNVITKEENLIDNLNSVLEIVNKLMDSTLGLSLGQVANIFLDLQENHYEEYCQYELGELAPGLVGPLLTSALASWSPLNVPSQYTDVFGQWKDILEKPLRRGTLEGNSMGIQPYDSLLWHTWVPVIRSCVSAWNPRDCDPLINLLETWKPLLAPWVLDNVLDQLVMPRLTVEVSNWDPLTDTIPIHTWVHPWIPLLDTRLQSNIYPIIQEKLGSALTNWHPSDRSAKLMLKPWQRVLPEGSFVAFLVKHVVPKLQMCMQSLVINPHQQPLEPWHWVMEWSEMLSVGSMTLILDKFFFPRWLQTLAMWLNHNPDYSQVTEWYSGWKRMMSEQLLAQPTIKENFHKALEMMNRAVCTGQQPGAKESVSYLTNIETNLPPPPPPPKIDNFVEAVRTASQIVQGFKDLIARKCEERGILFVPIPNKYHEAKQVYRLGTNGVQCYIDRNVVFYTQNNSTWVPTSLNRLLDMV</sequence>
<keyword evidence="5 7" id="KW-0508">mRNA splicing</keyword>
<feature type="region of interest" description="Disordered" evidence="8">
    <location>
        <begin position="112"/>
        <end position="173"/>
    </location>
</feature>
<comment type="similarity">
    <text evidence="2 7">Belongs to the TFP11/STIP family.</text>
</comment>
<dbReference type="PIRSF" id="PIRSF017706">
    <property type="entry name" value="TFIP11"/>
    <property type="match status" value="1"/>
</dbReference>
<evidence type="ECO:0000256" key="3">
    <source>
        <dbReference type="ARBA" id="ARBA00022664"/>
    </source>
</evidence>
<dbReference type="GO" id="GO:0000390">
    <property type="term" value="P:spliceosomal complex disassembly"/>
    <property type="evidence" value="ECO:0007669"/>
    <property type="project" value="InterPro"/>
</dbReference>
<dbReference type="Pfam" id="PF07842">
    <property type="entry name" value="GCFC"/>
    <property type="match status" value="1"/>
</dbReference>
<evidence type="ECO:0000256" key="6">
    <source>
        <dbReference type="ARBA" id="ARBA00023242"/>
    </source>
</evidence>
<comment type="caution">
    <text evidence="10">The sequence shown here is derived from an EMBL/GenBank/DDBJ whole genome shotgun (WGS) entry which is preliminary data.</text>
</comment>
<keyword evidence="3 7" id="KW-0507">mRNA processing</keyword>
<evidence type="ECO:0000313" key="10">
    <source>
        <dbReference type="EMBL" id="KAK9709091.1"/>
    </source>
</evidence>
<keyword evidence="6 7" id="KW-0539">Nucleus</keyword>
<dbReference type="PROSITE" id="PS50174">
    <property type="entry name" value="G_PATCH"/>
    <property type="match status" value="1"/>
</dbReference>
<dbReference type="InterPro" id="IPR024933">
    <property type="entry name" value="TFP11"/>
</dbReference>
<dbReference type="Pfam" id="PF01585">
    <property type="entry name" value="G-patch"/>
    <property type="match status" value="1"/>
</dbReference>
<dbReference type="PANTHER" id="PTHR23329:SF1">
    <property type="entry name" value="TUFTELIN-INTERACTING PROTEIN 11"/>
    <property type="match status" value="1"/>
</dbReference>
<dbReference type="InterPro" id="IPR022783">
    <property type="entry name" value="GCFC_dom"/>
</dbReference>
<evidence type="ECO:0000256" key="4">
    <source>
        <dbReference type="ARBA" id="ARBA00022728"/>
    </source>
</evidence>
<reference evidence="10 11" key="1">
    <citation type="journal article" date="2024" name="BMC Genomics">
        <title>De novo assembly and annotation of Popillia japonica's genome with initial clues to its potential as an invasive pest.</title>
        <authorList>
            <person name="Cucini C."/>
            <person name="Boschi S."/>
            <person name="Funari R."/>
            <person name="Cardaioli E."/>
            <person name="Iannotti N."/>
            <person name="Marturano G."/>
            <person name="Paoli F."/>
            <person name="Bruttini M."/>
            <person name="Carapelli A."/>
            <person name="Frati F."/>
            <person name="Nardi F."/>
        </authorList>
    </citation>
    <scope>NUCLEOTIDE SEQUENCE [LARGE SCALE GENOMIC DNA]</scope>
    <source>
        <strain evidence="10">DMR45628</strain>
    </source>
</reference>
<feature type="compositionally biased region" description="Polar residues" evidence="8">
    <location>
        <begin position="137"/>
        <end position="151"/>
    </location>
</feature>
<dbReference type="AlphaFoldDB" id="A0AAW1JXP9"/>
<name>A0AAW1JXP9_POPJA</name>
<evidence type="ECO:0000256" key="2">
    <source>
        <dbReference type="ARBA" id="ARBA00010900"/>
    </source>
</evidence>
<comment type="subcellular location">
    <subcellularLocation>
        <location evidence="1 7">Nucleus</location>
    </subcellularLocation>
</comment>
<protein>
    <submittedName>
        <fullName evidence="10">Tuftelin interacting protein N terminal</fullName>
    </submittedName>
</protein>
<gene>
    <name evidence="10" type="ORF">QE152_g26811</name>
</gene>
<dbReference type="GO" id="GO:0071008">
    <property type="term" value="C:U2-type post-mRNA release spliceosomal complex"/>
    <property type="evidence" value="ECO:0007669"/>
    <property type="project" value="TreeGrafter"/>
</dbReference>
<evidence type="ECO:0000259" key="9">
    <source>
        <dbReference type="PROSITE" id="PS50174"/>
    </source>
</evidence>
<proteinExistence type="inferred from homology"/>
<feature type="compositionally biased region" description="Basic and acidic residues" evidence="8">
    <location>
        <begin position="120"/>
        <end position="131"/>
    </location>
</feature>
<keyword evidence="4 7" id="KW-0747">Spliceosome</keyword>
<dbReference type="GO" id="GO:0003676">
    <property type="term" value="F:nucleic acid binding"/>
    <property type="evidence" value="ECO:0007669"/>
    <property type="project" value="InterPro"/>
</dbReference>
<dbReference type="Pfam" id="PF12457">
    <property type="entry name" value="TIP_N"/>
    <property type="match status" value="1"/>
</dbReference>
<feature type="compositionally biased region" description="Polar residues" evidence="8">
    <location>
        <begin position="162"/>
        <end position="173"/>
    </location>
</feature>
<keyword evidence="11" id="KW-1185">Reference proteome</keyword>
<dbReference type="PANTHER" id="PTHR23329">
    <property type="entry name" value="TUFTELIN-INTERACTING PROTEIN 11-RELATED"/>
    <property type="match status" value="1"/>
</dbReference>
<dbReference type="InterPro" id="IPR000467">
    <property type="entry name" value="G_patch_dom"/>
</dbReference>
<evidence type="ECO:0000256" key="7">
    <source>
        <dbReference type="PIRNR" id="PIRNR017706"/>
    </source>
</evidence>
<feature type="domain" description="G-patch" evidence="9">
    <location>
        <begin position="206"/>
        <end position="252"/>
    </location>
</feature>
<dbReference type="EMBL" id="JASPKY010000317">
    <property type="protein sequence ID" value="KAK9709091.1"/>
    <property type="molecule type" value="Genomic_DNA"/>
</dbReference>
<evidence type="ECO:0000313" key="11">
    <source>
        <dbReference type="Proteomes" id="UP001458880"/>
    </source>
</evidence>
<dbReference type="InterPro" id="IPR045211">
    <property type="entry name" value="TFP11/STIP/Ntr1"/>
</dbReference>
<organism evidence="10 11">
    <name type="scientific">Popillia japonica</name>
    <name type="common">Japanese beetle</name>
    <dbReference type="NCBI Taxonomy" id="7064"/>
    <lineage>
        <taxon>Eukaryota</taxon>
        <taxon>Metazoa</taxon>
        <taxon>Ecdysozoa</taxon>
        <taxon>Arthropoda</taxon>
        <taxon>Hexapoda</taxon>
        <taxon>Insecta</taxon>
        <taxon>Pterygota</taxon>
        <taxon>Neoptera</taxon>
        <taxon>Endopterygota</taxon>
        <taxon>Coleoptera</taxon>
        <taxon>Polyphaga</taxon>
        <taxon>Scarabaeiformia</taxon>
        <taxon>Scarabaeidae</taxon>
        <taxon>Rutelinae</taxon>
        <taxon>Popillia</taxon>
    </lineage>
</organism>
<accession>A0AAW1JXP9</accession>
<dbReference type="Proteomes" id="UP001458880">
    <property type="component" value="Unassembled WGS sequence"/>
</dbReference>
<dbReference type="SMART" id="SM00443">
    <property type="entry name" value="G_patch"/>
    <property type="match status" value="1"/>
</dbReference>
<dbReference type="InterPro" id="IPR022159">
    <property type="entry name" value="STIP/TFIP11_N"/>
</dbReference>